<dbReference type="PANTHER" id="PTHR43586">
    <property type="entry name" value="CYSTEINE DESULFURASE"/>
    <property type="match status" value="1"/>
</dbReference>
<dbReference type="Gene3D" id="3.40.640.10">
    <property type="entry name" value="Type I PLP-dependent aspartate aminotransferase-like (Major domain)"/>
    <property type="match status" value="1"/>
</dbReference>
<proteinExistence type="predicted"/>
<dbReference type="AlphaFoldDB" id="A0A4Q8AMU5"/>
<evidence type="ECO:0000313" key="2">
    <source>
        <dbReference type="EMBL" id="RZU65887.1"/>
    </source>
</evidence>
<dbReference type="OrthoDB" id="4743071at2"/>
<keyword evidence="2" id="KW-0456">Lyase</keyword>
<dbReference type="Proteomes" id="UP000291483">
    <property type="component" value="Unassembled WGS sequence"/>
</dbReference>
<dbReference type="InterPro" id="IPR015421">
    <property type="entry name" value="PyrdxlP-dep_Trfase_major"/>
</dbReference>
<gene>
    <name evidence="2" type="ORF">EV379_2226</name>
</gene>
<dbReference type="PANTHER" id="PTHR43586:SF15">
    <property type="entry name" value="BLR3095 PROTEIN"/>
    <property type="match status" value="1"/>
</dbReference>
<dbReference type="EMBL" id="SHLC01000001">
    <property type="protein sequence ID" value="RZU65887.1"/>
    <property type="molecule type" value="Genomic_DNA"/>
</dbReference>
<evidence type="ECO:0000313" key="3">
    <source>
        <dbReference type="Proteomes" id="UP000291483"/>
    </source>
</evidence>
<dbReference type="Pfam" id="PF00266">
    <property type="entry name" value="Aminotran_5"/>
    <property type="match status" value="1"/>
</dbReference>
<sequence length="375" mass="39590">MTTWQQYVSGFTEEPGYLDYGRVGPLSAAASAETLGFTEILSRARFGSLQAIQDQDQRLREAAGTLLGQPAEQVVAVPNTTTGLLHAMFGLTGDVLLSPGEFPSLPIAASRAHEALHVTRPLWLETDHGTVTPGQIKAQLGSNTAAVAVSLVDSRTGYLADLEGIRQVIGDRLLIVDAIQGFGVVDAPYELADVVVAGGQKWCRAGWGSGVMALSERALGRLTPVFSGYTGTDGDEVWDQIPTPPPSTGARAFRTSNPDGIAQARLAAALEEIIDVGVAEIQSAMATNVSRMIDLADEFAIPVASSRHERERAGIIVLQPPAEHLTVLTASLFNHGITATSREGGVRLCVHAVLDESTVDMVRGAFTSYASAAAF</sequence>
<dbReference type="SUPFAM" id="SSF53383">
    <property type="entry name" value="PLP-dependent transferases"/>
    <property type="match status" value="1"/>
</dbReference>
<comment type="caution">
    <text evidence="2">The sequence shown here is derived from an EMBL/GenBank/DDBJ whole genome shotgun (WGS) entry which is preliminary data.</text>
</comment>
<keyword evidence="3" id="KW-1185">Reference proteome</keyword>
<dbReference type="Gene3D" id="3.90.1150.10">
    <property type="entry name" value="Aspartate Aminotransferase, domain 1"/>
    <property type="match status" value="1"/>
</dbReference>
<dbReference type="GO" id="GO:0016829">
    <property type="term" value="F:lyase activity"/>
    <property type="evidence" value="ECO:0007669"/>
    <property type="project" value="UniProtKB-KW"/>
</dbReference>
<reference evidence="2 3" key="1">
    <citation type="submission" date="2019-02" db="EMBL/GenBank/DDBJ databases">
        <title>Sequencing the genomes of 1000 actinobacteria strains.</title>
        <authorList>
            <person name="Klenk H.-P."/>
        </authorList>
    </citation>
    <scope>NUCLEOTIDE SEQUENCE [LARGE SCALE GENOMIC DNA]</scope>
    <source>
        <strain evidence="2 3">DSM 18319</strain>
    </source>
</reference>
<dbReference type="InterPro" id="IPR015422">
    <property type="entry name" value="PyrdxlP-dep_Trfase_small"/>
</dbReference>
<feature type="domain" description="Aminotransferase class V" evidence="1">
    <location>
        <begin position="57"/>
        <end position="345"/>
    </location>
</feature>
<evidence type="ECO:0000259" key="1">
    <source>
        <dbReference type="Pfam" id="PF00266"/>
    </source>
</evidence>
<dbReference type="InterPro" id="IPR015424">
    <property type="entry name" value="PyrdxlP-dep_Trfase"/>
</dbReference>
<dbReference type="InterPro" id="IPR000192">
    <property type="entry name" value="Aminotrans_V_dom"/>
</dbReference>
<dbReference type="RefSeq" id="WP_130506167.1">
    <property type="nucleotide sequence ID" value="NZ_SHLC01000001.1"/>
</dbReference>
<accession>A0A4Q8AMU5</accession>
<organism evidence="2 3">
    <name type="scientific">Microterricola gilva</name>
    <dbReference type="NCBI Taxonomy" id="393267"/>
    <lineage>
        <taxon>Bacteria</taxon>
        <taxon>Bacillati</taxon>
        <taxon>Actinomycetota</taxon>
        <taxon>Actinomycetes</taxon>
        <taxon>Micrococcales</taxon>
        <taxon>Microbacteriaceae</taxon>
        <taxon>Microterricola</taxon>
    </lineage>
</organism>
<name>A0A4Q8AMU5_9MICO</name>
<protein>
    <submittedName>
        <fullName evidence="2">Selenocysteine lyase/cysteine desulfurase</fullName>
    </submittedName>
</protein>